<evidence type="ECO:0000313" key="2">
    <source>
        <dbReference type="EMBL" id="MBW32610.1"/>
    </source>
</evidence>
<organism evidence="2">
    <name type="scientific">Anopheles braziliensis</name>
    <dbReference type="NCBI Taxonomy" id="58242"/>
    <lineage>
        <taxon>Eukaryota</taxon>
        <taxon>Metazoa</taxon>
        <taxon>Ecdysozoa</taxon>
        <taxon>Arthropoda</taxon>
        <taxon>Hexapoda</taxon>
        <taxon>Insecta</taxon>
        <taxon>Pterygota</taxon>
        <taxon>Neoptera</taxon>
        <taxon>Endopterygota</taxon>
        <taxon>Diptera</taxon>
        <taxon>Nematocera</taxon>
        <taxon>Culicoidea</taxon>
        <taxon>Culicidae</taxon>
        <taxon>Anophelinae</taxon>
        <taxon>Anopheles</taxon>
    </lineage>
</organism>
<feature type="transmembrane region" description="Helical" evidence="1">
    <location>
        <begin position="57"/>
        <end position="77"/>
    </location>
</feature>
<keyword evidence="1" id="KW-1133">Transmembrane helix</keyword>
<protein>
    <submittedName>
        <fullName evidence="2">Putative secreted peptide</fullName>
    </submittedName>
</protein>
<accession>A0A2M3ZVY0</accession>
<reference evidence="2" key="1">
    <citation type="submission" date="2018-01" db="EMBL/GenBank/DDBJ databases">
        <title>An insight into the sialome of Amazonian anophelines.</title>
        <authorList>
            <person name="Ribeiro J.M."/>
            <person name="Scarpassa V."/>
            <person name="Calvo E."/>
        </authorList>
    </citation>
    <scope>NUCLEOTIDE SEQUENCE</scope>
    <source>
        <tissue evidence="2">Salivary glands</tissue>
    </source>
</reference>
<name>A0A2M3ZVY0_9DIPT</name>
<dbReference type="AlphaFoldDB" id="A0A2M3ZVY0"/>
<dbReference type="EMBL" id="GGFM01011859">
    <property type="protein sequence ID" value="MBW32610.1"/>
    <property type="molecule type" value="Transcribed_RNA"/>
</dbReference>
<keyword evidence="1" id="KW-0812">Transmembrane</keyword>
<evidence type="ECO:0000256" key="1">
    <source>
        <dbReference type="SAM" id="Phobius"/>
    </source>
</evidence>
<keyword evidence="1" id="KW-0472">Membrane</keyword>
<proteinExistence type="predicted"/>
<sequence length="94" mass="11012">MPGIFGSLIISLSRLLYLVAFMFLYALLWSVHLFISQSRTFLLVQNHFILIFPSPHFMPRNAFIPVSISFLLFPFFANSTHLWNHHPLHVHIFS</sequence>
<feature type="transmembrane region" description="Helical" evidence="1">
    <location>
        <begin position="15"/>
        <end position="36"/>
    </location>
</feature>